<keyword evidence="1" id="KW-0472">Membrane</keyword>
<keyword evidence="1" id="KW-0812">Transmembrane</keyword>
<sequence length="69" mass="7823">MVKFDIVNSDFNFEINSTFESGVERLKSLFGQAGVIPFSGIVFLALSTLSKCTDFRLLKLAEKRRNTKF</sequence>
<dbReference type="EMBL" id="QJPJ01000026">
    <property type="protein sequence ID" value="PXZ38124.1"/>
    <property type="molecule type" value="Genomic_DNA"/>
</dbReference>
<proteinExistence type="predicted"/>
<comment type="caution">
    <text evidence="2">The sequence shown here is derived from an EMBL/GenBank/DDBJ whole genome shotgun (WGS) entry which is preliminary data.</text>
</comment>
<keyword evidence="1" id="KW-1133">Transmembrane helix</keyword>
<name>A0AAE5WGJ5_AVIPA</name>
<evidence type="ECO:0000313" key="2">
    <source>
        <dbReference type="EMBL" id="PXZ38124.1"/>
    </source>
</evidence>
<organism evidence="2 3">
    <name type="scientific">Avibacterium paragallinarum</name>
    <name type="common">Haemophilus gallinarum</name>
    <dbReference type="NCBI Taxonomy" id="728"/>
    <lineage>
        <taxon>Bacteria</taxon>
        <taxon>Pseudomonadati</taxon>
        <taxon>Pseudomonadota</taxon>
        <taxon>Gammaproteobacteria</taxon>
        <taxon>Pasteurellales</taxon>
        <taxon>Pasteurellaceae</taxon>
        <taxon>Avibacterium</taxon>
    </lineage>
</organism>
<evidence type="ECO:0000256" key="1">
    <source>
        <dbReference type="SAM" id="Phobius"/>
    </source>
</evidence>
<protein>
    <submittedName>
        <fullName evidence="2">Uncharacterized protein</fullName>
    </submittedName>
</protein>
<dbReference type="Proteomes" id="UP000247594">
    <property type="component" value="Unassembled WGS sequence"/>
</dbReference>
<evidence type="ECO:0000313" key="3">
    <source>
        <dbReference type="Proteomes" id="UP000247594"/>
    </source>
</evidence>
<accession>A0AAE5WGJ5</accession>
<reference evidence="2 3" key="1">
    <citation type="submission" date="2018-06" db="EMBL/GenBank/DDBJ databases">
        <authorList>
            <person name="Teymurazov M."/>
            <person name="Kislichkina A."/>
            <person name="Abaymova A."/>
            <person name="Mukhina T."/>
            <person name="Mayskaya N."/>
            <person name="Svetoch E."/>
            <person name="Bogun A."/>
        </authorList>
    </citation>
    <scope>NUCLEOTIDE SEQUENCE [LARGE SCALE GENOMIC DNA]</scope>
    <source>
        <strain evidence="2 3">SCPM-O-B-8406</strain>
    </source>
</reference>
<dbReference type="AlphaFoldDB" id="A0AAE5WGJ5"/>
<gene>
    <name evidence="2" type="ORF">DM482_11095</name>
</gene>
<feature type="transmembrane region" description="Helical" evidence="1">
    <location>
        <begin position="29"/>
        <end position="49"/>
    </location>
</feature>